<dbReference type="Gene3D" id="3.40.50.200">
    <property type="entry name" value="Peptidase S8/S53 domain"/>
    <property type="match status" value="1"/>
</dbReference>
<dbReference type="InterPro" id="IPR015500">
    <property type="entry name" value="Peptidase_S8_subtilisin-rel"/>
</dbReference>
<dbReference type="Pfam" id="PF00082">
    <property type="entry name" value="Peptidase_S8"/>
    <property type="match status" value="1"/>
</dbReference>
<dbReference type="PANTHER" id="PTHR43806:SF11">
    <property type="entry name" value="CEREVISIN-RELATED"/>
    <property type="match status" value="1"/>
</dbReference>
<feature type="chain" id="PRO_5037021464" evidence="7">
    <location>
        <begin position="24"/>
        <end position="418"/>
    </location>
</feature>
<name>A0A919PQV3_9ACTN</name>
<evidence type="ECO:0000256" key="2">
    <source>
        <dbReference type="ARBA" id="ARBA00022670"/>
    </source>
</evidence>
<accession>A0A919PQV3</accession>
<feature type="transmembrane region" description="Helical" evidence="6">
    <location>
        <begin position="361"/>
        <end position="383"/>
    </location>
</feature>
<evidence type="ECO:0000256" key="6">
    <source>
        <dbReference type="SAM" id="Phobius"/>
    </source>
</evidence>
<dbReference type="SUPFAM" id="SSF52743">
    <property type="entry name" value="Subtilisin-like"/>
    <property type="match status" value="1"/>
</dbReference>
<dbReference type="InterPro" id="IPR036852">
    <property type="entry name" value="Peptidase_S8/S53_dom_sf"/>
</dbReference>
<dbReference type="PANTHER" id="PTHR43806">
    <property type="entry name" value="PEPTIDASE S8"/>
    <property type="match status" value="1"/>
</dbReference>
<feature type="signal peptide" evidence="7">
    <location>
        <begin position="1"/>
        <end position="23"/>
    </location>
</feature>
<comment type="caution">
    <text evidence="9">The sequence shown here is derived from an EMBL/GenBank/DDBJ whole genome shotgun (WGS) entry which is preliminary data.</text>
</comment>
<comment type="caution">
    <text evidence="5">Lacks conserved residue(s) required for the propagation of feature annotation.</text>
</comment>
<evidence type="ECO:0000256" key="1">
    <source>
        <dbReference type="ARBA" id="ARBA00011073"/>
    </source>
</evidence>
<organism evidence="9 10">
    <name type="scientific">Dactylosporangium siamense</name>
    <dbReference type="NCBI Taxonomy" id="685454"/>
    <lineage>
        <taxon>Bacteria</taxon>
        <taxon>Bacillati</taxon>
        <taxon>Actinomycetota</taxon>
        <taxon>Actinomycetes</taxon>
        <taxon>Micromonosporales</taxon>
        <taxon>Micromonosporaceae</taxon>
        <taxon>Dactylosporangium</taxon>
    </lineage>
</organism>
<reference evidence="9" key="1">
    <citation type="submission" date="2021-01" db="EMBL/GenBank/DDBJ databases">
        <title>Whole genome shotgun sequence of Dactylosporangium siamense NBRC 106093.</title>
        <authorList>
            <person name="Komaki H."/>
            <person name="Tamura T."/>
        </authorList>
    </citation>
    <scope>NUCLEOTIDE SEQUENCE</scope>
    <source>
        <strain evidence="9">NBRC 106093</strain>
    </source>
</reference>
<evidence type="ECO:0000313" key="10">
    <source>
        <dbReference type="Proteomes" id="UP000660611"/>
    </source>
</evidence>
<dbReference type="PRINTS" id="PR00723">
    <property type="entry name" value="SUBTILISIN"/>
</dbReference>
<dbReference type="GO" id="GO:0004252">
    <property type="term" value="F:serine-type endopeptidase activity"/>
    <property type="evidence" value="ECO:0007669"/>
    <property type="project" value="InterPro"/>
</dbReference>
<protein>
    <submittedName>
        <fullName evidence="9">Type VII secretion-associated serine protease</fullName>
    </submittedName>
</protein>
<proteinExistence type="inferred from homology"/>
<comment type="similarity">
    <text evidence="1 5">Belongs to the peptidase S8 family.</text>
</comment>
<evidence type="ECO:0000256" key="4">
    <source>
        <dbReference type="ARBA" id="ARBA00022825"/>
    </source>
</evidence>
<dbReference type="InterPro" id="IPR023827">
    <property type="entry name" value="Peptidase_S8_Asp-AS"/>
</dbReference>
<dbReference type="AlphaFoldDB" id="A0A919PQV3"/>
<evidence type="ECO:0000256" key="3">
    <source>
        <dbReference type="ARBA" id="ARBA00022801"/>
    </source>
</evidence>
<dbReference type="PROSITE" id="PS51892">
    <property type="entry name" value="SUBTILASE"/>
    <property type="match status" value="1"/>
</dbReference>
<dbReference type="EMBL" id="BONQ01000074">
    <property type="protein sequence ID" value="GIG46653.1"/>
    <property type="molecule type" value="Genomic_DNA"/>
</dbReference>
<dbReference type="RefSeq" id="WP_203848421.1">
    <property type="nucleotide sequence ID" value="NZ_BAAAVW010000015.1"/>
</dbReference>
<dbReference type="InterPro" id="IPR000209">
    <property type="entry name" value="Peptidase_S8/S53_dom"/>
</dbReference>
<keyword evidence="6" id="KW-1133">Transmembrane helix</keyword>
<keyword evidence="7" id="KW-0732">Signal</keyword>
<evidence type="ECO:0000256" key="7">
    <source>
        <dbReference type="SAM" id="SignalP"/>
    </source>
</evidence>
<dbReference type="PROSITE" id="PS00136">
    <property type="entry name" value="SUBTILASE_ASP"/>
    <property type="match status" value="1"/>
</dbReference>
<keyword evidence="2 9" id="KW-0645">Protease</keyword>
<evidence type="ECO:0000313" key="9">
    <source>
        <dbReference type="EMBL" id="GIG46653.1"/>
    </source>
</evidence>
<keyword evidence="6" id="KW-0472">Membrane</keyword>
<dbReference type="GO" id="GO:0006508">
    <property type="term" value="P:proteolysis"/>
    <property type="evidence" value="ECO:0007669"/>
    <property type="project" value="UniProtKB-KW"/>
</dbReference>
<keyword evidence="4" id="KW-0720">Serine protease</keyword>
<evidence type="ECO:0000256" key="5">
    <source>
        <dbReference type="PROSITE-ProRule" id="PRU01240"/>
    </source>
</evidence>
<feature type="domain" description="Peptidase S8/S53" evidence="8">
    <location>
        <begin position="63"/>
        <end position="318"/>
    </location>
</feature>
<gene>
    <name evidence="9" type="ORF">Dsi01nite_046940</name>
</gene>
<keyword evidence="10" id="KW-1185">Reference proteome</keyword>
<keyword evidence="6" id="KW-0812">Transmembrane</keyword>
<keyword evidence="3" id="KW-0378">Hydrolase</keyword>
<dbReference type="Proteomes" id="UP000660611">
    <property type="component" value="Unassembled WGS sequence"/>
</dbReference>
<dbReference type="InterPro" id="IPR050131">
    <property type="entry name" value="Peptidase_S8_subtilisin-like"/>
</dbReference>
<dbReference type="InterPro" id="IPR022398">
    <property type="entry name" value="Peptidase_S8_His-AS"/>
</dbReference>
<evidence type="ECO:0000259" key="8">
    <source>
        <dbReference type="Pfam" id="PF00082"/>
    </source>
</evidence>
<dbReference type="PROSITE" id="PS00137">
    <property type="entry name" value="SUBTILASE_HIS"/>
    <property type="match status" value="1"/>
</dbReference>
<sequence>MRQALIVFTALVGVLLVPVPSFAAPVQTPPTNRKCKDPGTPARTLPWHQQSFDPRRIDSLTGGEGVRVAVVDSGVDATHPQLKGRVQPGRDLLFPGGGPGDWDCTGHGTAVASIIAGGGEAGMVFRGYARGVQVLPLVVGEQDPDKGEPPAGTADRIAAAVQAAVTDKAQVINISFAVYEDVPALRDAIKQAVASDVVVVASVGSTSPEQALAGRTPYPAAYPGVIGVGSIGPSGERSSSSPVGPWVDLVAPGEQILAATRGGGYAAVQGTGFATPFVSAAAALIRARTPGLPAKAVAERLYATADPSQGSGAGQGYGRGIVDAYRAVAEYPGATAAGSVAAVPVHTGDKVDPTRRWQIQVALIAAAATVSAVLIATAAAVWLPRGRRRRWIPGRAAPLPTPVPADGNRRLFDDLEES</sequence>